<gene>
    <name evidence="2" type="ORF">TSTA_044830</name>
</gene>
<dbReference type="HOGENOM" id="CLU_446955_0_0_1"/>
<dbReference type="PhylomeDB" id="B8MLA4"/>
<evidence type="ECO:0000256" key="1">
    <source>
        <dbReference type="SAM" id="MobiDB-lite"/>
    </source>
</evidence>
<dbReference type="eggNOG" id="ENOG502RNIF">
    <property type="taxonomic scope" value="Eukaryota"/>
</dbReference>
<dbReference type="GeneID" id="8104159"/>
<dbReference type="AlphaFoldDB" id="B8MLA4"/>
<organism evidence="2 3">
    <name type="scientific">Talaromyces stipitatus (strain ATCC 10500 / CBS 375.48 / QM 6759 / NRRL 1006)</name>
    <name type="common">Penicillium stipitatum</name>
    <dbReference type="NCBI Taxonomy" id="441959"/>
    <lineage>
        <taxon>Eukaryota</taxon>
        <taxon>Fungi</taxon>
        <taxon>Dikarya</taxon>
        <taxon>Ascomycota</taxon>
        <taxon>Pezizomycotina</taxon>
        <taxon>Eurotiomycetes</taxon>
        <taxon>Eurotiomycetidae</taxon>
        <taxon>Eurotiales</taxon>
        <taxon>Trichocomaceae</taxon>
        <taxon>Talaromyces</taxon>
        <taxon>Talaromyces sect. Talaromyces</taxon>
    </lineage>
</organism>
<evidence type="ECO:0000313" key="3">
    <source>
        <dbReference type="Proteomes" id="UP000001745"/>
    </source>
</evidence>
<accession>B8MLA4</accession>
<name>B8MLA4_TALSN</name>
<keyword evidence="3" id="KW-1185">Reference proteome</keyword>
<proteinExistence type="predicted"/>
<dbReference type="Proteomes" id="UP000001745">
    <property type="component" value="Unassembled WGS sequence"/>
</dbReference>
<protein>
    <submittedName>
        <fullName evidence="2">Uncharacterized protein</fullName>
    </submittedName>
</protein>
<sequence length="592" mass="65878">MSKCRGLASHLALKRQPCYRRRHSNSAHGDSSASAASDSTAAPSQLLRYALSGDTDIHPTPARRYTTPIQLDKDLELILSKRTFGAQHQRGKVVSLPGRRVPTDLQEVSDLQQLNLWFEQYVAAGCQLPILDDLLSDALVRLRDEGAEIPPAIRLSGLYYACQSLSVPAIRYHLKHLLHIPSEYGKRAEDLAQCLLRTVRTVRFSNPAYDTRPILELVAEPIDNPKQKTVFSRLPFSEGMSTLIELLCELGATNAHKDVWDALMRRIEGCQRSRTLSWSMVDDAYKSVLVFFKFGMTEYGVSCMNQISKTVKKMSPSLQIRSELAALLNKKGIDVPPIIEVRIQATLRRKLKQQGTKRTDDVKVGDDMMDFSMVLSLLEHINNYGTSVSASEIANVIDSLNECAGLTIPLFKDSSPNRSVEYAWSPQWVPGVSSSAIISFSQNSQTLGLLRAQIASRGIIFSPERSRNLVQLGHLVRRELISGEQGETTPEDGPDTWTKTGYLVVFDRVSAEYLLIYLGEDIKIIDPEYRPHSGDALSGDFEKHTLIGSLAHISMPKSVQHLNRGIGKVITPVKNSANRYVLDLDSGANLRP</sequence>
<dbReference type="InParanoid" id="B8MLA4"/>
<dbReference type="OrthoDB" id="4442598at2759"/>
<reference evidence="3" key="1">
    <citation type="journal article" date="2015" name="Genome Announc.">
        <title>Genome sequence of the AIDS-associated pathogen Penicillium marneffei (ATCC18224) and its near taxonomic relative Talaromyces stipitatus (ATCC10500).</title>
        <authorList>
            <person name="Nierman W.C."/>
            <person name="Fedorova-Abrams N.D."/>
            <person name="Andrianopoulos A."/>
        </authorList>
    </citation>
    <scope>NUCLEOTIDE SEQUENCE [LARGE SCALE GENOMIC DNA]</scope>
    <source>
        <strain evidence="3">ATCC 10500 / CBS 375.48 / QM 6759 / NRRL 1006</strain>
    </source>
</reference>
<dbReference type="STRING" id="441959.B8MLA4"/>
<feature type="region of interest" description="Disordered" evidence="1">
    <location>
        <begin position="18"/>
        <end position="38"/>
    </location>
</feature>
<evidence type="ECO:0000313" key="2">
    <source>
        <dbReference type="EMBL" id="EED15019.1"/>
    </source>
</evidence>
<feature type="compositionally biased region" description="Low complexity" evidence="1">
    <location>
        <begin position="26"/>
        <end position="38"/>
    </location>
</feature>
<dbReference type="VEuPathDB" id="FungiDB:TSTA_044830"/>
<dbReference type="RefSeq" id="XP_002484972.1">
    <property type="nucleotide sequence ID" value="XM_002484927.1"/>
</dbReference>
<dbReference type="OMA" id="VNRCERY"/>
<dbReference type="EMBL" id="EQ962657">
    <property type="protein sequence ID" value="EED15019.1"/>
    <property type="molecule type" value="Genomic_DNA"/>
</dbReference>